<dbReference type="PANTHER" id="PTHR11482:SF6">
    <property type="entry name" value="ORNITHINE DECARBOXYLASE 1-RELATED"/>
    <property type="match status" value="1"/>
</dbReference>
<dbReference type="InterPro" id="IPR000183">
    <property type="entry name" value="Orn/DAP/Arg_de-COase"/>
</dbReference>
<dbReference type="InterPro" id="IPR022644">
    <property type="entry name" value="De-COase2_N"/>
</dbReference>
<accession>A0A6C0KGM3</accession>
<dbReference type="SUPFAM" id="SSF50621">
    <property type="entry name" value="Alanine racemase C-terminal domain-like"/>
    <property type="match status" value="1"/>
</dbReference>
<organism evidence="9">
    <name type="scientific">viral metagenome</name>
    <dbReference type="NCBI Taxonomy" id="1070528"/>
    <lineage>
        <taxon>unclassified sequences</taxon>
        <taxon>metagenomes</taxon>
        <taxon>organismal metagenomes</taxon>
    </lineage>
</organism>
<dbReference type="FunFam" id="3.20.20.10:FF:000005">
    <property type="entry name" value="Ornithine decarboxylase"/>
    <property type="match status" value="1"/>
</dbReference>
<comment type="pathway">
    <text evidence="5">Amine and polyamine biosynthesis; putrescine biosynthesis via L-ornithine pathway; putrescine from L-ornithine: step 1/1.</text>
</comment>
<proteinExistence type="inferred from homology"/>
<dbReference type="CDD" id="cd00622">
    <property type="entry name" value="PLPDE_III_ODC"/>
    <property type="match status" value="1"/>
</dbReference>
<dbReference type="PRINTS" id="PR01182">
    <property type="entry name" value="ORNDCRBXLASE"/>
</dbReference>
<comment type="similarity">
    <text evidence="2">Belongs to the Orn/Lys/Arg decarboxylase class-II family.</text>
</comment>
<dbReference type="Gene3D" id="3.20.20.10">
    <property type="entry name" value="Alanine racemase"/>
    <property type="match status" value="1"/>
</dbReference>
<protein>
    <recommendedName>
        <fullName evidence="6">ornithine decarboxylase</fullName>
        <ecNumber evidence="6">4.1.1.17</ecNumber>
    </recommendedName>
</protein>
<dbReference type="EMBL" id="MN740898">
    <property type="protein sequence ID" value="QHU17142.1"/>
    <property type="molecule type" value="Genomic_DNA"/>
</dbReference>
<keyword evidence="4" id="KW-0456">Lyase</keyword>
<dbReference type="PROSITE" id="PS00878">
    <property type="entry name" value="ODR_DC_2_1"/>
    <property type="match status" value="1"/>
</dbReference>
<evidence type="ECO:0000313" key="9">
    <source>
        <dbReference type="EMBL" id="QHU17142.1"/>
    </source>
</evidence>
<reference evidence="9" key="1">
    <citation type="journal article" date="2020" name="Nature">
        <title>Giant virus diversity and host interactions through global metagenomics.</title>
        <authorList>
            <person name="Schulz F."/>
            <person name="Roux S."/>
            <person name="Paez-Espino D."/>
            <person name="Jungbluth S."/>
            <person name="Walsh D.A."/>
            <person name="Denef V.J."/>
            <person name="McMahon K.D."/>
            <person name="Konstantinidis K.T."/>
            <person name="Eloe-Fadrosh E.A."/>
            <person name="Kyrpides N.C."/>
            <person name="Woyke T."/>
        </authorList>
    </citation>
    <scope>NUCLEOTIDE SEQUENCE</scope>
    <source>
        <strain evidence="9">GVMAG-S-3300012000-57</strain>
    </source>
</reference>
<dbReference type="PANTHER" id="PTHR11482">
    <property type="entry name" value="ARGININE/DIAMINOPIMELATE/ORNITHINE DECARBOXYLASE"/>
    <property type="match status" value="1"/>
</dbReference>
<dbReference type="GO" id="GO:0005737">
    <property type="term" value="C:cytoplasm"/>
    <property type="evidence" value="ECO:0007669"/>
    <property type="project" value="TreeGrafter"/>
</dbReference>
<dbReference type="GO" id="GO:0033387">
    <property type="term" value="P:putrescine biosynthetic process from arginine, via ornithine"/>
    <property type="evidence" value="ECO:0007669"/>
    <property type="project" value="TreeGrafter"/>
</dbReference>
<evidence type="ECO:0000256" key="4">
    <source>
        <dbReference type="ARBA" id="ARBA00023239"/>
    </source>
</evidence>
<dbReference type="EC" id="4.1.1.17" evidence="6"/>
<evidence type="ECO:0000256" key="2">
    <source>
        <dbReference type="ARBA" id="ARBA00008872"/>
    </source>
</evidence>
<feature type="domain" description="Orn/DAP/Arg decarboxylase 2 N-terminal" evidence="8">
    <location>
        <begin position="60"/>
        <end position="297"/>
    </location>
</feature>
<dbReference type="GO" id="GO:0004586">
    <property type="term" value="F:ornithine decarboxylase activity"/>
    <property type="evidence" value="ECO:0007669"/>
    <property type="project" value="UniProtKB-EC"/>
</dbReference>
<dbReference type="SUPFAM" id="SSF51419">
    <property type="entry name" value="PLP-binding barrel"/>
    <property type="match status" value="1"/>
</dbReference>
<dbReference type="InterPro" id="IPR009006">
    <property type="entry name" value="Ala_racemase/Decarboxylase_C"/>
</dbReference>
<comment type="cofactor">
    <cofactor evidence="1">
        <name>pyridoxal 5'-phosphate</name>
        <dbReference type="ChEBI" id="CHEBI:597326"/>
    </cofactor>
</comment>
<dbReference type="InterPro" id="IPR029066">
    <property type="entry name" value="PLP-binding_barrel"/>
</dbReference>
<dbReference type="InterPro" id="IPR002433">
    <property type="entry name" value="Orn_de-COase"/>
</dbReference>
<evidence type="ECO:0000256" key="5">
    <source>
        <dbReference type="ARBA" id="ARBA00034115"/>
    </source>
</evidence>
<evidence type="ECO:0000256" key="7">
    <source>
        <dbReference type="ARBA" id="ARBA00049127"/>
    </source>
</evidence>
<evidence type="ECO:0000256" key="3">
    <source>
        <dbReference type="ARBA" id="ARBA00022898"/>
    </source>
</evidence>
<sequence>MVDADPLEQRPHSEYRTLDNALLQKYEVKLYGSDRDTYDIINDFLENNQSERAFYIVDLGAIVHSYNEWMRLLPDVKPYYAMKCNPNPVILEVLASLGVNFDCASENEMRTIIGITKDPSRIIFANPCKMSSQIRYARSNDVDFTVADNENELYKIKLYHPYTKILLRIAVDDSKSKCRFNTKFGCKPANVEELLNIAKTLKLDVCGFSFHVGSGCSSADSFYEALSDCRKAATMAKSLGIQVSIIDIGGGFPGSDSVEIRFDSIAHSVNRGIRDFFGEEFDGGVIQFIAEPGRYFAQGSHTLVLNVIGKKTVTDEATGEKINMYYLNESVYGSFNCIANDHYLPTILPFNERDQQMQRSKLFGTTCDSIDVINEDIMLPELAIGECVYVEKIGAYTIAAASAFNGFAPTNTYKYIFKSSVQ</sequence>
<dbReference type="InterPro" id="IPR022653">
    <property type="entry name" value="De-COase2_pyr-phos_BS"/>
</dbReference>
<evidence type="ECO:0000256" key="1">
    <source>
        <dbReference type="ARBA" id="ARBA00001933"/>
    </source>
</evidence>
<dbReference type="PRINTS" id="PR01179">
    <property type="entry name" value="ODADCRBXLASE"/>
</dbReference>
<evidence type="ECO:0000259" key="8">
    <source>
        <dbReference type="Pfam" id="PF02784"/>
    </source>
</evidence>
<dbReference type="AlphaFoldDB" id="A0A6C0KGM3"/>
<comment type="catalytic activity">
    <reaction evidence="7">
        <text>L-ornithine + H(+) = putrescine + CO2</text>
        <dbReference type="Rhea" id="RHEA:22964"/>
        <dbReference type="ChEBI" id="CHEBI:15378"/>
        <dbReference type="ChEBI" id="CHEBI:16526"/>
        <dbReference type="ChEBI" id="CHEBI:46911"/>
        <dbReference type="ChEBI" id="CHEBI:326268"/>
        <dbReference type="EC" id="4.1.1.17"/>
    </reaction>
</comment>
<dbReference type="Pfam" id="PF02784">
    <property type="entry name" value="Orn_Arg_deC_N"/>
    <property type="match status" value="1"/>
</dbReference>
<dbReference type="InterPro" id="IPR022657">
    <property type="entry name" value="De-COase2_CS"/>
</dbReference>
<evidence type="ECO:0000256" key="6">
    <source>
        <dbReference type="ARBA" id="ARBA00034138"/>
    </source>
</evidence>
<dbReference type="PROSITE" id="PS00879">
    <property type="entry name" value="ODR_DC_2_2"/>
    <property type="match status" value="1"/>
</dbReference>
<keyword evidence="3" id="KW-0663">Pyridoxal phosphate</keyword>
<name>A0A6C0KGM3_9ZZZZ</name>
<dbReference type="Gene3D" id="2.40.37.10">
    <property type="entry name" value="Lyase, Ornithine Decarboxylase, Chain A, domain 1"/>
    <property type="match status" value="1"/>
</dbReference>